<feature type="coiled-coil region" evidence="1">
    <location>
        <begin position="179"/>
        <end position="211"/>
    </location>
</feature>
<feature type="compositionally biased region" description="Basic residues" evidence="2">
    <location>
        <begin position="630"/>
        <end position="639"/>
    </location>
</feature>
<evidence type="ECO:0000256" key="1">
    <source>
        <dbReference type="SAM" id="Coils"/>
    </source>
</evidence>
<gene>
    <name evidence="3" type="primary">AlNc14C121G6670</name>
    <name evidence="3" type="ORF">ALNC14_075330</name>
</gene>
<name>F0WJE2_9STRA</name>
<proteinExistence type="predicted"/>
<sequence>MADNDDSDYDKLRDPTYEELYTGPRREKLPLDIQNMEQEETACNFCGVSYFVFAEVHELQDKIKLYTKALRCLSENARSAHVENVHLRNKVELFKTDTLHQMIDLKTQFVAVGQEYERLSGRYEADQKRISVLLHATEHNSNEQSLMQKNWQETLLMKEKAFLEELTSSNHAFEIFRHKAHEQQKRASLEIERMLLNREDLTARVNELQSYRVYAEEKMASEREVKEQLIDKSLTENGAASKLKATVEELMQERTLLSGCHESYCRTVGELKNTINMQQEEMRTREILQCSQLEEEHTRYQNKLQATGIRYRQALSDVNQQENLLLQRFAVVEDSKKKLSETLQFLRSTHASDLQVVEDDHSHEINALKITHEHIVSGLLNVQDELKHELEEKIKAQTALSRKLVDHETQATEWIAQMTELSNEMHNIENTRAILEEEVELQKEQFEQKQQGLLERLARVEAEKEELVLSQQQLQMKIATLKYRSKDLRQQLRLSSEKMQEQEEKLMQLKLLSSQQTVQSIPSSNQREDHEPQVAKLNREIQDKETEIVVLQRTVYRECLERTSLLERMRAANILPEIPGSIPESIDFSSSSKDTLLKCNKEDSTIQQDVDELNSQAPKASLYEKLRQASLRKSKPRRS</sequence>
<feature type="coiled-coil region" evidence="1">
    <location>
        <begin position="404"/>
        <end position="554"/>
    </location>
</feature>
<feature type="region of interest" description="Disordered" evidence="2">
    <location>
        <begin position="608"/>
        <end position="639"/>
    </location>
</feature>
<reference evidence="3" key="1">
    <citation type="journal article" date="2011" name="PLoS Biol.">
        <title>Gene gain and loss during evolution of obligate parasitism in the white rust pathogen of Arabidopsis thaliana.</title>
        <authorList>
            <person name="Kemen E."/>
            <person name="Gardiner A."/>
            <person name="Schultz-Larsen T."/>
            <person name="Kemen A.C."/>
            <person name="Balmuth A.L."/>
            <person name="Robert-Seilaniantz A."/>
            <person name="Bailey K."/>
            <person name="Holub E."/>
            <person name="Studholme D.J."/>
            <person name="Maclean D."/>
            <person name="Jones J.D."/>
        </authorList>
    </citation>
    <scope>NUCLEOTIDE SEQUENCE</scope>
</reference>
<protein>
    <submittedName>
        <fullName evidence="3">Uncharacterized protein AlNc14C121G6670</fullName>
    </submittedName>
</protein>
<evidence type="ECO:0000256" key="2">
    <source>
        <dbReference type="SAM" id="MobiDB-lite"/>
    </source>
</evidence>
<dbReference type="AlphaFoldDB" id="F0WJE2"/>
<accession>F0WJE2</accession>
<reference evidence="3" key="2">
    <citation type="submission" date="2011-02" db="EMBL/GenBank/DDBJ databases">
        <authorList>
            <person name="MacLean D."/>
        </authorList>
    </citation>
    <scope>NUCLEOTIDE SEQUENCE</scope>
</reference>
<organism evidence="3">
    <name type="scientific">Albugo laibachii Nc14</name>
    <dbReference type="NCBI Taxonomy" id="890382"/>
    <lineage>
        <taxon>Eukaryota</taxon>
        <taxon>Sar</taxon>
        <taxon>Stramenopiles</taxon>
        <taxon>Oomycota</taxon>
        <taxon>Peronosporomycetes</taxon>
        <taxon>Albuginales</taxon>
        <taxon>Albuginaceae</taxon>
        <taxon>Albugo</taxon>
    </lineage>
</organism>
<keyword evidence="1" id="KW-0175">Coiled coil</keyword>
<feature type="compositionally biased region" description="Polar residues" evidence="2">
    <location>
        <begin position="608"/>
        <end position="618"/>
    </location>
</feature>
<dbReference type="HOGENOM" id="CLU_385214_0_0_1"/>
<dbReference type="EMBL" id="FR824166">
    <property type="protein sequence ID" value="CCA21390.1"/>
    <property type="molecule type" value="Genomic_DNA"/>
</dbReference>
<evidence type="ECO:0000313" key="3">
    <source>
        <dbReference type="EMBL" id="CCA21390.1"/>
    </source>
</evidence>